<feature type="transmembrane region" description="Helical" evidence="1">
    <location>
        <begin position="96"/>
        <end position="120"/>
    </location>
</feature>
<dbReference type="Proteomes" id="UP000241829">
    <property type="component" value="Chromosome"/>
</dbReference>
<sequence>MTPPPAARPDTAAAARPSRTASWLAFAPLAAVVGLRWVLGWLQDRAEPTSAWPLSPFAGAQDPWAWLPTAGLALLALAAALLVLRAVRRRWGTRALGGLLAALWVAAALAACVAQLLHFMNLRGLAPQPQPLAASVLGSRAVAPSARGPGGTLLVLQLPGAAGPQQLLADDPAAARLVPGQALALQWSRGRWWGRYATGWQTAANPQAPASGAGRE</sequence>
<gene>
    <name evidence="2" type="ORF">C7H73_15140</name>
</gene>
<dbReference type="AlphaFoldDB" id="A0A2P1NP88"/>
<feature type="transmembrane region" description="Helical" evidence="1">
    <location>
        <begin position="21"/>
        <end position="43"/>
    </location>
</feature>
<accession>A0A2P1NP88</accession>
<keyword evidence="3" id="KW-1185">Reference proteome</keyword>
<dbReference type="KEGG" id="melm:C7H73_15140"/>
<name>A0A2P1NP88_9BURK</name>
<protein>
    <submittedName>
        <fullName evidence="2">Uncharacterized protein</fullName>
    </submittedName>
</protein>
<dbReference type="OrthoDB" id="8811056at2"/>
<keyword evidence="1" id="KW-0812">Transmembrane</keyword>
<keyword evidence="1" id="KW-0472">Membrane</keyword>
<reference evidence="3" key="1">
    <citation type="submission" date="2018-03" db="EMBL/GenBank/DDBJ databases">
        <title>Genome sequencing of Melaminivora sp. strain SC2-7.</title>
        <authorList>
            <person name="Kim S.-J."/>
            <person name="Heo J."/>
            <person name="Ahn J.-H."/>
            <person name="Kwon S.-W."/>
        </authorList>
    </citation>
    <scope>NUCLEOTIDE SEQUENCE [LARGE SCALE GENOMIC DNA]</scope>
    <source>
        <strain evidence="3">SC2-7</strain>
    </source>
</reference>
<feature type="transmembrane region" description="Helical" evidence="1">
    <location>
        <begin position="63"/>
        <end position="84"/>
    </location>
</feature>
<proteinExistence type="predicted"/>
<dbReference type="EMBL" id="CP027792">
    <property type="protein sequence ID" value="AVP58874.1"/>
    <property type="molecule type" value="Genomic_DNA"/>
</dbReference>
<evidence type="ECO:0000313" key="3">
    <source>
        <dbReference type="Proteomes" id="UP000241829"/>
    </source>
</evidence>
<keyword evidence="1" id="KW-1133">Transmembrane helix</keyword>
<evidence type="ECO:0000256" key="1">
    <source>
        <dbReference type="SAM" id="Phobius"/>
    </source>
</evidence>
<organism evidence="2 3">
    <name type="scientific">Pulveribacter suum</name>
    <dbReference type="NCBI Taxonomy" id="2116657"/>
    <lineage>
        <taxon>Bacteria</taxon>
        <taxon>Pseudomonadati</taxon>
        <taxon>Pseudomonadota</taxon>
        <taxon>Betaproteobacteria</taxon>
        <taxon>Burkholderiales</taxon>
        <taxon>Comamonadaceae</taxon>
        <taxon>Pulveribacter</taxon>
    </lineage>
</organism>
<evidence type="ECO:0000313" key="2">
    <source>
        <dbReference type="EMBL" id="AVP58874.1"/>
    </source>
</evidence>
<dbReference type="RefSeq" id="WP_106847422.1">
    <property type="nucleotide sequence ID" value="NZ_CP027792.1"/>
</dbReference>